<dbReference type="GO" id="GO:0000460">
    <property type="term" value="P:maturation of 5.8S rRNA"/>
    <property type="evidence" value="ECO:0007669"/>
    <property type="project" value="TreeGrafter"/>
</dbReference>
<dbReference type="OrthoDB" id="1421013at2759"/>
<dbReference type="STRING" id="3827.A0A1S2Y3K0"/>
<comment type="function">
    <text evidence="1">Plays a role in the recruitment of the exosome to pre-rRNA to mediate the 3'-5' end processing of the 5.8S rRNA.</text>
</comment>
<protein>
    <recommendedName>
        <fullName evidence="1">Nuclear nucleic acid-binding protein C1D</fullName>
    </recommendedName>
</protein>
<dbReference type="InterPro" id="IPR007146">
    <property type="entry name" value="Sas10/Utp3/C1D"/>
</dbReference>
<keyword evidence="3" id="KW-1185">Reference proteome</keyword>
<feature type="region of interest" description="Disordered" evidence="2">
    <location>
        <begin position="161"/>
        <end position="188"/>
    </location>
</feature>
<accession>A0A1S2Y3K0</accession>
<dbReference type="InterPro" id="IPR011082">
    <property type="entry name" value="Exosome-assoc_fac/DNA_repair"/>
</dbReference>
<dbReference type="GO" id="GO:0000178">
    <property type="term" value="C:exosome (RNase complex)"/>
    <property type="evidence" value="ECO:0007669"/>
    <property type="project" value="TreeGrafter"/>
</dbReference>
<keyword evidence="1" id="KW-0539">Nucleus</keyword>
<evidence type="ECO:0000313" key="3">
    <source>
        <dbReference type="Proteomes" id="UP000087171"/>
    </source>
</evidence>
<dbReference type="GeneID" id="101505547"/>
<keyword evidence="1" id="KW-0694">RNA-binding</keyword>
<dbReference type="GO" id="GO:0005737">
    <property type="term" value="C:cytoplasm"/>
    <property type="evidence" value="ECO:0007669"/>
    <property type="project" value="UniProtKB-SubCell"/>
</dbReference>
<dbReference type="AlphaFoldDB" id="A0A1S2Y3K0"/>
<evidence type="ECO:0000256" key="1">
    <source>
        <dbReference type="RuleBase" id="RU368003"/>
    </source>
</evidence>
<comment type="subcellular location">
    <subcellularLocation>
        <location evidence="1">Cytoplasm</location>
    </subcellularLocation>
    <subcellularLocation>
        <location evidence="1">Nucleus</location>
        <location evidence="1">Nucleolus</location>
    </subcellularLocation>
    <subcellularLocation>
        <location evidence="1">Nucleus</location>
    </subcellularLocation>
</comment>
<dbReference type="Proteomes" id="UP000087171">
    <property type="component" value="Chromosome Ca4"/>
</dbReference>
<evidence type="ECO:0000256" key="2">
    <source>
        <dbReference type="SAM" id="MobiDB-lite"/>
    </source>
</evidence>
<dbReference type="PANTHER" id="PTHR15341">
    <property type="entry name" value="SUN-COR STEROID HORMONE RECEPTOR CO-REPRESSOR"/>
    <property type="match status" value="1"/>
</dbReference>
<comment type="subunit">
    <text evidence="1">Monomer and homodimer.</text>
</comment>
<keyword evidence="1" id="KW-0698">rRNA processing</keyword>
<reference evidence="3" key="1">
    <citation type="journal article" date="2013" name="Nat. Biotechnol.">
        <title>Draft genome sequence of chickpea (Cicer arietinum) provides a resource for trait improvement.</title>
        <authorList>
            <person name="Varshney R.K."/>
            <person name="Song C."/>
            <person name="Saxena R.K."/>
            <person name="Azam S."/>
            <person name="Yu S."/>
            <person name="Sharpe A.G."/>
            <person name="Cannon S."/>
            <person name="Baek J."/>
            <person name="Rosen B.D."/>
            <person name="Tar'an B."/>
            <person name="Millan T."/>
            <person name="Zhang X."/>
            <person name="Ramsay L.D."/>
            <person name="Iwata A."/>
            <person name="Wang Y."/>
            <person name="Nelson W."/>
            <person name="Farmer A.D."/>
            <person name="Gaur P.M."/>
            <person name="Soderlund C."/>
            <person name="Penmetsa R.V."/>
            <person name="Xu C."/>
            <person name="Bharti A.K."/>
            <person name="He W."/>
            <person name="Winter P."/>
            <person name="Zhao S."/>
            <person name="Hane J.K."/>
            <person name="Carrasquilla-Garcia N."/>
            <person name="Condie J.A."/>
            <person name="Upadhyaya H.D."/>
            <person name="Luo M.C."/>
            <person name="Thudi M."/>
            <person name="Gowda C.L."/>
            <person name="Singh N.P."/>
            <person name="Lichtenzveig J."/>
            <person name="Gali K.K."/>
            <person name="Rubio J."/>
            <person name="Nadarajan N."/>
            <person name="Dolezel J."/>
            <person name="Bansal K.C."/>
            <person name="Xu X."/>
            <person name="Edwards D."/>
            <person name="Zhang G."/>
            <person name="Kahl G."/>
            <person name="Gil J."/>
            <person name="Singh K.B."/>
            <person name="Datta S.K."/>
            <person name="Jackson S.A."/>
            <person name="Wang J."/>
            <person name="Cook D.R."/>
        </authorList>
    </citation>
    <scope>NUCLEOTIDE SEQUENCE [LARGE SCALE GENOMIC DNA]</scope>
    <source>
        <strain evidence="3">cv. CDC Frontier</strain>
    </source>
</reference>
<feature type="compositionally biased region" description="Acidic residues" evidence="2">
    <location>
        <begin position="177"/>
        <end position="188"/>
    </location>
</feature>
<dbReference type="GO" id="GO:0003723">
    <property type="term" value="F:RNA binding"/>
    <property type="evidence" value="ECO:0007669"/>
    <property type="project" value="UniProtKB-UniRule"/>
</dbReference>
<dbReference type="GO" id="GO:0003677">
    <property type="term" value="F:DNA binding"/>
    <property type="evidence" value="ECO:0007669"/>
    <property type="project" value="UniProtKB-KW"/>
</dbReference>
<dbReference type="GO" id="GO:0010468">
    <property type="term" value="P:regulation of gene expression"/>
    <property type="evidence" value="ECO:0007669"/>
    <property type="project" value="TreeGrafter"/>
</dbReference>
<sequence length="188" mass="21703">MVKESELESVTIPESPIESLNRTLHNVEQLETQLPQFLTLSDPDLLSQLPLFQRAHSLFSLAKLTSTLFSLKLKCRGINPNDHPFKSELDRLTLCQKRLEDLPDLSEEQWQDMVDKSRREELQMNYEEQTGQKRKYPSSEEEYGQFDTKEFLDKSIVEFHGGGNSGSSIKEAIVIDLSDDDDDDDEYM</sequence>
<gene>
    <name evidence="4" type="primary">LOC101505547</name>
</gene>
<dbReference type="GO" id="GO:0005730">
    <property type="term" value="C:nucleolus"/>
    <property type="evidence" value="ECO:0007669"/>
    <property type="project" value="UniProtKB-SubCell"/>
</dbReference>
<comment type="similarity">
    <text evidence="1">Belongs to the C1D family.</text>
</comment>
<keyword evidence="1" id="KW-0963">Cytoplasm</keyword>
<dbReference type="PANTHER" id="PTHR15341:SF5">
    <property type="entry name" value="NUCLEAR NUCLEIC ACID-BINDING PROTEIN C1D"/>
    <property type="match status" value="1"/>
</dbReference>
<dbReference type="Pfam" id="PF04000">
    <property type="entry name" value="Sas10_Utp3"/>
    <property type="match status" value="1"/>
</dbReference>
<keyword evidence="1" id="KW-0238">DNA-binding</keyword>
<dbReference type="PaxDb" id="3827-XP_004498803.1"/>
<proteinExistence type="inferred from homology"/>
<dbReference type="RefSeq" id="XP_004498803.1">
    <property type="nucleotide sequence ID" value="XM_004498746.3"/>
</dbReference>
<dbReference type="eggNOG" id="KOG4835">
    <property type="taxonomic scope" value="Eukaryota"/>
</dbReference>
<name>A0A1S2Y3K0_CICAR</name>
<evidence type="ECO:0000313" key="4">
    <source>
        <dbReference type="RefSeq" id="XP_004498803.1"/>
    </source>
</evidence>
<dbReference type="KEGG" id="cam:101505547"/>
<organism evidence="3 4">
    <name type="scientific">Cicer arietinum</name>
    <name type="common">Chickpea</name>
    <name type="synonym">Garbanzo</name>
    <dbReference type="NCBI Taxonomy" id="3827"/>
    <lineage>
        <taxon>Eukaryota</taxon>
        <taxon>Viridiplantae</taxon>
        <taxon>Streptophyta</taxon>
        <taxon>Embryophyta</taxon>
        <taxon>Tracheophyta</taxon>
        <taxon>Spermatophyta</taxon>
        <taxon>Magnoliopsida</taxon>
        <taxon>eudicotyledons</taxon>
        <taxon>Gunneridae</taxon>
        <taxon>Pentapetalae</taxon>
        <taxon>rosids</taxon>
        <taxon>fabids</taxon>
        <taxon>Fabales</taxon>
        <taxon>Fabaceae</taxon>
        <taxon>Papilionoideae</taxon>
        <taxon>50 kb inversion clade</taxon>
        <taxon>NPAAA clade</taxon>
        <taxon>Hologalegina</taxon>
        <taxon>IRL clade</taxon>
        <taxon>Cicereae</taxon>
        <taxon>Cicer</taxon>
    </lineage>
</organism>
<reference evidence="4" key="2">
    <citation type="submission" date="2025-08" db="UniProtKB">
        <authorList>
            <consortium name="RefSeq"/>
        </authorList>
    </citation>
    <scope>IDENTIFICATION</scope>
    <source>
        <tissue evidence="4">Etiolated seedlings</tissue>
    </source>
</reference>